<gene>
    <name evidence="1" type="ORF">VB854_20695</name>
</gene>
<dbReference type="InterPro" id="IPR046653">
    <property type="entry name" value="DUF6765"/>
</dbReference>
<dbReference type="Pfam" id="PF20551">
    <property type="entry name" value="DUF6765"/>
    <property type="match status" value="1"/>
</dbReference>
<reference evidence="1 2" key="1">
    <citation type="submission" date="2023-12" db="EMBL/GenBank/DDBJ databases">
        <title>Baltic Sea Cyanobacteria.</title>
        <authorList>
            <person name="Delbaje E."/>
            <person name="Fewer D.P."/>
            <person name="Shishido T.K."/>
        </authorList>
    </citation>
    <scope>NUCLEOTIDE SEQUENCE [LARGE SCALE GENOMIC DNA]</scope>
    <source>
        <strain evidence="1 2">CCNP 1315</strain>
    </source>
</reference>
<proteinExistence type="predicted"/>
<protein>
    <submittedName>
        <fullName evidence="1">DUF6765 family protein</fullName>
    </submittedName>
</protein>
<comment type="caution">
    <text evidence="1">The sequence shown here is derived from an EMBL/GenBank/DDBJ whole genome shotgun (WGS) entry which is preliminary data.</text>
</comment>
<dbReference type="EMBL" id="JAYGHT010000132">
    <property type="protein sequence ID" value="MEA5521360.1"/>
    <property type="molecule type" value="Genomic_DNA"/>
</dbReference>
<organism evidence="1 2">
    <name type="scientific">Limnoraphis robusta CCNP1315</name>
    <dbReference type="NCBI Taxonomy" id="3110306"/>
    <lineage>
        <taxon>Bacteria</taxon>
        <taxon>Bacillati</taxon>
        <taxon>Cyanobacteriota</taxon>
        <taxon>Cyanophyceae</taxon>
        <taxon>Oscillatoriophycideae</taxon>
        <taxon>Oscillatoriales</taxon>
        <taxon>Sirenicapillariaceae</taxon>
        <taxon>Limnoraphis</taxon>
    </lineage>
</organism>
<dbReference type="RefSeq" id="WP_323219873.1">
    <property type="nucleotide sequence ID" value="NZ_JAYGHT010000132.1"/>
</dbReference>
<evidence type="ECO:0000313" key="1">
    <source>
        <dbReference type="EMBL" id="MEA5521360.1"/>
    </source>
</evidence>
<sequence>MIQDTIRCLTDSKRLEAILVRSAGGETLLGNKQNKESILKRFGLLLLGVRAHVIGDTWAHQDWCAVDNVINSYWDIDNSVIANYTWQEIEYQDIGQNWKKAKLSAASHENLKAVPNQPACYVGHGWIGHFPDYSFVKYRYKPCWSSKSAQALERDNPTEYNYAFLELCSLFSQANGSKFQPENEKSKLAAAQKAISSPVEIADTKNCPRVYSADQWRTEMNKVGIQAPIDLIDTQKEPDEKTVLSGQIDYIPHSLDPLGKSRYGTFYINVASDLYLFQIAADYQFHFVKNWIKTYKIGPNDLFEDSWSRQLGPLSNEILNIWA</sequence>
<accession>A0ABU5U2E6</accession>
<keyword evidence="2" id="KW-1185">Reference proteome</keyword>
<evidence type="ECO:0000313" key="2">
    <source>
        <dbReference type="Proteomes" id="UP001301728"/>
    </source>
</evidence>
<name>A0ABU5U2E6_9CYAN</name>
<dbReference type="Proteomes" id="UP001301728">
    <property type="component" value="Unassembled WGS sequence"/>
</dbReference>